<accession>A0ABS3Q5M1</accession>
<feature type="transmembrane region" description="Helical" evidence="15">
    <location>
        <begin position="73"/>
        <end position="92"/>
    </location>
</feature>
<dbReference type="Proteomes" id="UP000664835">
    <property type="component" value="Unassembled WGS sequence"/>
</dbReference>
<evidence type="ECO:0000256" key="3">
    <source>
        <dbReference type="ARBA" id="ARBA00012438"/>
    </source>
</evidence>
<evidence type="ECO:0000256" key="8">
    <source>
        <dbReference type="ARBA" id="ARBA00022840"/>
    </source>
</evidence>
<dbReference type="SUPFAM" id="SSF52172">
    <property type="entry name" value="CheY-like"/>
    <property type="match status" value="1"/>
</dbReference>
<dbReference type="InterPro" id="IPR005467">
    <property type="entry name" value="His_kinase_dom"/>
</dbReference>
<evidence type="ECO:0000256" key="7">
    <source>
        <dbReference type="ARBA" id="ARBA00022741"/>
    </source>
</evidence>
<feature type="domain" description="Histidine kinase" evidence="16">
    <location>
        <begin position="605"/>
        <end position="826"/>
    </location>
</feature>
<dbReference type="SUPFAM" id="SSF55874">
    <property type="entry name" value="ATPase domain of HSP90 chaperone/DNA topoisomerase II/histidine kinase"/>
    <property type="match status" value="1"/>
</dbReference>
<dbReference type="Gene3D" id="1.10.287.130">
    <property type="match status" value="1"/>
</dbReference>
<dbReference type="NCBIfam" id="TIGR00229">
    <property type="entry name" value="sensory_box"/>
    <property type="match status" value="2"/>
</dbReference>
<feature type="domain" description="PAC" evidence="19">
    <location>
        <begin position="270"/>
        <end position="323"/>
    </location>
</feature>
<feature type="domain" description="PAC" evidence="19">
    <location>
        <begin position="402"/>
        <end position="455"/>
    </location>
</feature>
<evidence type="ECO:0000256" key="4">
    <source>
        <dbReference type="ARBA" id="ARBA00022475"/>
    </source>
</evidence>
<dbReference type="InterPro" id="IPR036097">
    <property type="entry name" value="HisK_dim/P_sf"/>
</dbReference>
<evidence type="ECO:0000313" key="21">
    <source>
        <dbReference type="EMBL" id="MBO1927628.1"/>
    </source>
</evidence>
<dbReference type="PROSITE" id="PS50894">
    <property type="entry name" value="HPT"/>
    <property type="match status" value="1"/>
</dbReference>
<evidence type="ECO:0000259" key="16">
    <source>
        <dbReference type="PROSITE" id="PS50109"/>
    </source>
</evidence>
<evidence type="ECO:0000256" key="2">
    <source>
        <dbReference type="ARBA" id="ARBA00004651"/>
    </source>
</evidence>
<evidence type="ECO:0000259" key="18">
    <source>
        <dbReference type="PROSITE" id="PS50112"/>
    </source>
</evidence>
<dbReference type="InterPro" id="IPR001789">
    <property type="entry name" value="Sig_transdc_resp-reg_receiver"/>
</dbReference>
<evidence type="ECO:0000259" key="19">
    <source>
        <dbReference type="PROSITE" id="PS50113"/>
    </source>
</evidence>
<evidence type="ECO:0000256" key="11">
    <source>
        <dbReference type="ARBA" id="ARBA00023136"/>
    </source>
</evidence>
<dbReference type="SUPFAM" id="SSF55785">
    <property type="entry name" value="PYP-like sensor domain (PAS domain)"/>
    <property type="match status" value="3"/>
</dbReference>
<dbReference type="SMART" id="SM00448">
    <property type="entry name" value="REC"/>
    <property type="match status" value="1"/>
</dbReference>
<feature type="domain" description="HPt" evidence="20">
    <location>
        <begin position="1024"/>
        <end position="1124"/>
    </location>
</feature>
<dbReference type="SMART" id="SM00086">
    <property type="entry name" value="PAC"/>
    <property type="match status" value="3"/>
</dbReference>
<dbReference type="InterPro" id="IPR001610">
    <property type="entry name" value="PAC"/>
</dbReference>
<name>A0ABS3Q5M1_9GAMM</name>
<gene>
    <name evidence="21" type="ORF">J3998_08570</name>
</gene>
<feature type="modified residue" description="Phosphohistidine" evidence="12">
    <location>
        <position position="1067"/>
    </location>
</feature>
<comment type="catalytic activity">
    <reaction evidence="1">
        <text>ATP + protein L-histidine = ADP + protein N-phospho-L-histidine.</text>
        <dbReference type="EC" id="2.7.13.3"/>
    </reaction>
</comment>
<dbReference type="SMART" id="SM00387">
    <property type="entry name" value="HATPase_c"/>
    <property type="match status" value="1"/>
</dbReference>
<organism evidence="21 22">
    <name type="scientific">Thiomicrorhabdus marina</name>
    <dbReference type="NCBI Taxonomy" id="2818442"/>
    <lineage>
        <taxon>Bacteria</taxon>
        <taxon>Pseudomonadati</taxon>
        <taxon>Pseudomonadota</taxon>
        <taxon>Gammaproteobacteria</taxon>
        <taxon>Thiotrichales</taxon>
        <taxon>Piscirickettsiaceae</taxon>
        <taxon>Thiomicrorhabdus</taxon>
    </lineage>
</organism>
<evidence type="ECO:0000256" key="12">
    <source>
        <dbReference type="PROSITE-ProRule" id="PRU00110"/>
    </source>
</evidence>
<feature type="domain" description="Response regulatory" evidence="17">
    <location>
        <begin position="866"/>
        <end position="984"/>
    </location>
</feature>
<dbReference type="CDD" id="cd17546">
    <property type="entry name" value="REC_hyHK_CKI1_RcsC-like"/>
    <property type="match status" value="1"/>
</dbReference>
<dbReference type="Gene3D" id="3.40.50.2300">
    <property type="match status" value="1"/>
</dbReference>
<feature type="transmembrane region" description="Helical" evidence="15">
    <location>
        <begin position="18"/>
        <end position="39"/>
    </location>
</feature>
<dbReference type="SMART" id="SM00388">
    <property type="entry name" value="HisKA"/>
    <property type="match status" value="1"/>
</dbReference>
<dbReference type="InterPro" id="IPR036890">
    <property type="entry name" value="HATPase_C_sf"/>
</dbReference>
<dbReference type="Gene3D" id="3.30.450.20">
    <property type="entry name" value="PAS domain"/>
    <property type="match status" value="3"/>
</dbReference>
<keyword evidence="5 13" id="KW-0597">Phosphoprotein</keyword>
<proteinExistence type="predicted"/>
<dbReference type="Pfam" id="PF00072">
    <property type="entry name" value="Response_reg"/>
    <property type="match status" value="1"/>
</dbReference>
<dbReference type="Gene3D" id="3.30.565.10">
    <property type="entry name" value="Histidine kinase-like ATPase, C-terminal domain"/>
    <property type="match status" value="1"/>
</dbReference>
<reference evidence="21 22" key="1">
    <citation type="submission" date="2021-03" db="EMBL/GenBank/DDBJ databases">
        <title>Thiomicrorhabdus sp.nov.,novel sulfur-oxidizing bacteria isolated from coastal sediment.</title>
        <authorList>
            <person name="Liu X."/>
        </authorList>
    </citation>
    <scope>NUCLEOTIDE SEQUENCE [LARGE SCALE GENOMIC DNA]</scope>
    <source>
        <strain evidence="21 22">6S2-11</strain>
    </source>
</reference>
<evidence type="ECO:0000256" key="5">
    <source>
        <dbReference type="ARBA" id="ARBA00022553"/>
    </source>
</evidence>
<dbReference type="CDD" id="cd00130">
    <property type="entry name" value="PAS"/>
    <property type="match status" value="2"/>
</dbReference>
<dbReference type="SMART" id="SM00091">
    <property type="entry name" value="PAS"/>
    <property type="match status" value="2"/>
</dbReference>
<evidence type="ECO:0000256" key="13">
    <source>
        <dbReference type="PROSITE-ProRule" id="PRU00169"/>
    </source>
</evidence>
<dbReference type="RefSeq" id="WP_208150110.1">
    <property type="nucleotide sequence ID" value="NZ_JAGETV010000014.1"/>
</dbReference>
<keyword evidence="10" id="KW-0902">Two-component regulatory system</keyword>
<keyword evidence="6 15" id="KW-0812">Transmembrane</keyword>
<feature type="coiled-coil region" evidence="14">
    <location>
        <begin position="174"/>
        <end position="201"/>
    </location>
</feature>
<feature type="domain" description="PAC" evidence="19">
    <location>
        <begin position="537"/>
        <end position="587"/>
    </location>
</feature>
<dbReference type="SUPFAM" id="SSF47384">
    <property type="entry name" value="Homodimeric domain of signal transducing histidine kinase"/>
    <property type="match status" value="1"/>
</dbReference>
<keyword evidence="22" id="KW-1185">Reference proteome</keyword>
<feature type="transmembrane region" description="Helical" evidence="15">
    <location>
        <begin position="98"/>
        <end position="130"/>
    </location>
</feature>
<evidence type="ECO:0000259" key="20">
    <source>
        <dbReference type="PROSITE" id="PS50894"/>
    </source>
</evidence>
<evidence type="ECO:0000313" key="22">
    <source>
        <dbReference type="Proteomes" id="UP000664835"/>
    </source>
</evidence>
<dbReference type="InterPro" id="IPR036641">
    <property type="entry name" value="HPT_dom_sf"/>
</dbReference>
<dbReference type="PROSITE" id="PS50112">
    <property type="entry name" value="PAS"/>
    <property type="match status" value="1"/>
</dbReference>
<evidence type="ECO:0000256" key="6">
    <source>
        <dbReference type="ARBA" id="ARBA00022692"/>
    </source>
</evidence>
<dbReference type="PRINTS" id="PR00344">
    <property type="entry name" value="BCTRLSENSOR"/>
</dbReference>
<sequence length="1128" mass="126495">MPISTVLPDRFAQSQKQVLTRLLGILVAAALLLVPLSWLRIEETGFHSTMVLHSVMLAVLLAAWVGNKYLSPTLIASLLLILLTALGVVASFESASTLYAVGFFVTALMISGLYFNSLMLLLIGVAQAAYIGYFYSIQAGTVVDALVSAVIVFTLALITIFISRTSQQNLFASNQMLIEQKEKLAQQSQQLEKEHHILEAAFNISMDGLIEVDFEQERAQLSEHTFAILGISGQRRNLHFSEFVELIDQRDRFQVQQAFSEFSKGGTSLENLQYRVLRSGEKPSWVQENCQVTEFDHLGNPKKALCVIKDISQQKKAEEVISAKEQVLSRVVEAAGQGIWQAKRFGDYWDFEFSPSFYQIIGHVKPIDGHFSLLQFIELIHPADQNSCMQAFYLHMASNKPYQIEFRVLTEQGQTRWVSASGLFLEPDAKGNPRRNIGSLRDITLAKELQAELVRSKEYAESERVRLHTLMDTVSNGIHLVDESATVIEANHYFLDMLGYEQNDVGHLNVADFEMNFDAKGIQKVLHNLRERPNNTLVFDSKNRRKDGSILDVQVTLKLVDISGKQVFFAMSRDITERKIYEQELLQAKQEAEQAAAAKSQFLANMSHEIRTPLNATMNFLQFVEDSALNAEQRNYVYKAQQASHHLLDLLVDILDFSKIDAGTVELLKKPFDVLHLASQLKSQLQHKAEKKGLSFQVHLDSSLPHYLVGDSKRLLQVLLNITSNAIKYTKKGSVEVQLNLLSKKDREVSLECCVKDTGVGIDESILPTLFDPFTQVDNSHTRAESGVGLGLSISKQLLMMMDSQLQVNSAVGQGSTFSFQVTLPKADSLEQIGDSSKQLEHKAALILPSDDENLPAPAKDLNGFNILVAEDNLLNQESMQIMLSKMGATVDLVEDGVEAVQVMQERGTQFDLVLMDIQMPVLDGIAATKQIRNLFELPHIPIIALTASSQQSDRKAAEQAGMDAYLLKPFDRAALLQLVSSLSITPSIKVDSEHAEEPKTLPKGHFSLPGFDIEQALYRLDGSQETLQRMFDLFVNSIQDTVPKLHELFDDLEDERNRQELRKILHRVIGSSSVVGATELIEKLKNIQQQLKETDDVSEIPWSEVREQLFSSLEKAQKQLQNFQFRA</sequence>
<evidence type="ECO:0000256" key="9">
    <source>
        <dbReference type="ARBA" id="ARBA00022989"/>
    </source>
</evidence>
<dbReference type="CDD" id="cd00082">
    <property type="entry name" value="HisKA"/>
    <property type="match status" value="1"/>
</dbReference>
<feature type="transmembrane region" description="Helical" evidence="15">
    <location>
        <begin position="45"/>
        <end position="66"/>
    </location>
</feature>
<keyword evidence="4" id="KW-1003">Cell membrane</keyword>
<dbReference type="Pfam" id="PF00512">
    <property type="entry name" value="HisKA"/>
    <property type="match status" value="1"/>
</dbReference>
<dbReference type="InterPro" id="IPR035965">
    <property type="entry name" value="PAS-like_dom_sf"/>
</dbReference>
<dbReference type="InterPro" id="IPR013655">
    <property type="entry name" value="PAS_fold_3"/>
</dbReference>
<protein>
    <recommendedName>
        <fullName evidence="3">histidine kinase</fullName>
        <ecNumber evidence="3">2.7.13.3</ecNumber>
    </recommendedName>
</protein>
<keyword evidence="9 15" id="KW-1133">Transmembrane helix</keyword>
<evidence type="ECO:0000256" key="15">
    <source>
        <dbReference type="SAM" id="Phobius"/>
    </source>
</evidence>
<dbReference type="InterPro" id="IPR008207">
    <property type="entry name" value="Sig_transdc_His_kin_Hpt_dom"/>
</dbReference>
<dbReference type="InterPro" id="IPR000014">
    <property type="entry name" value="PAS"/>
</dbReference>
<comment type="caution">
    <text evidence="21">The sequence shown here is derived from an EMBL/GenBank/DDBJ whole genome shotgun (WGS) entry which is preliminary data.</text>
</comment>
<evidence type="ECO:0000259" key="17">
    <source>
        <dbReference type="PROSITE" id="PS50110"/>
    </source>
</evidence>
<evidence type="ECO:0000256" key="1">
    <source>
        <dbReference type="ARBA" id="ARBA00000085"/>
    </source>
</evidence>
<keyword evidence="14" id="KW-0175">Coiled coil</keyword>
<evidence type="ECO:0000256" key="10">
    <source>
        <dbReference type="ARBA" id="ARBA00023012"/>
    </source>
</evidence>
<dbReference type="PROSITE" id="PS50113">
    <property type="entry name" value="PAC"/>
    <property type="match status" value="3"/>
</dbReference>
<dbReference type="SUPFAM" id="SSF47226">
    <property type="entry name" value="Histidine-containing phosphotransfer domain, HPT domain"/>
    <property type="match status" value="1"/>
</dbReference>
<keyword evidence="8" id="KW-0067">ATP-binding</keyword>
<keyword evidence="11 15" id="KW-0472">Membrane</keyword>
<dbReference type="CDD" id="cd16922">
    <property type="entry name" value="HATPase_EvgS-ArcB-TorS-like"/>
    <property type="match status" value="1"/>
</dbReference>
<dbReference type="PANTHER" id="PTHR45339">
    <property type="entry name" value="HYBRID SIGNAL TRANSDUCTION HISTIDINE KINASE J"/>
    <property type="match status" value="1"/>
</dbReference>
<dbReference type="InterPro" id="IPR000700">
    <property type="entry name" value="PAS-assoc_C"/>
</dbReference>
<dbReference type="InterPro" id="IPR011006">
    <property type="entry name" value="CheY-like_superfamily"/>
</dbReference>
<keyword evidence="7" id="KW-0547">Nucleotide-binding</keyword>
<dbReference type="PROSITE" id="PS50109">
    <property type="entry name" value="HIS_KIN"/>
    <property type="match status" value="1"/>
</dbReference>
<dbReference type="InterPro" id="IPR004358">
    <property type="entry name" value="Sig_transdc_His_kin-like_C"/>
</dbReference>
<dbReference type="InterPro" id="IPR003594">
    <property type="entry name" value="HATPase_dom"/>
</dbReference>
<dbReference type="PANTHER" id="PTHR45339:SF1">
    <property type="entry name" value="HYBRID SIGNAL TRANSDUCTION HISTIDINE KINASE J"/>
    <property type="match status" value="1"/>
</dbReference>
<dbReference type="EMBL" id="JAGETV010000014">
    <property type="protein sequence ID" value="MBO1927628.1"/>
    <property type="molecule type" value="Genomic_DNA"/>
</dbReference>
<feature type="modified residue" description="4-aspartylphosphate" evidence="13">
    <location>
        <position position="917"/>
    </location>
</feature>
<dbReference type="InterPro" id="IPR003661">
    <property type="entry name" value="HisK_dim/P_dom"/>
</dbReference>
<dbReference type="Gene3D" id="1.20.120.160">
    <property type="entry name" value="HPT domain"/>
    <property type="match status" value="1"/>
</dbReference>
<comment type="subcellular location">
    <subcellularLocation>
        <location evidence="2">Cell membrane</location>
        <topology evidence="2">Multi-pass membrane protein</topology>
    </subcellularLocation>
</comment>
<dbReference type="Pfam" id="PF02518">
    <property type="entry name" value="HATPase_c"/>
    <property type="match status" value="1"/>
</dbReference>
<dbReference type="PROSITE" id="PS50110">
    <property type="entry name" value="RESPONSE_REGULATORY"/>
    <property type="match status" value="1"/>
</dbReference>
<dbReference type="Pfam" id="PF13426">
    <property type="entry name" value="PAS_9"/>
    <property type="match status" value="1"/>
</dbReference>
<dbReference type="EC" id="2.7.13.3" evidence="3"/>
<evidence type="ECO:0000256" key="14">
    <source>
        <dbReference type="SAM" id="Coils"/>
    </source>
</evidence>
<feature type="domain" description="PAS" evidence="18">
    <location>
        <begin position="463"/>
        <end position="505"/>
    </location>
</feature>
<dbReference type="Pfam" id="PF08447">
    <property type="entry name" value="PAS_3"/>
    <property type="match status" value="2"/>
</dbReference>
<feature type="transmembrane region" description="Helical" evidence="15">
    <location>
        <begin position="142"/>
        <end position="162"/>
    </location>
</feature>